<accession>A0AAN6U5Q9</accession>
<dbReference type="PANTHER" id="PTHR10579:SF156">
    <property type="entry name" value="VWFA DOMAIN-CONTAINING PROTEIN"/>
    <property type="match status" value="1"/>
</dbReference>
<evidence type="ECO:0000313" key="2">
    <source>
        <dbReference type="EMBL" id="KAK4126930.1"/>
    </source>
</evidence>
<name>A0AAN6U5Q9_9PEZI</name>
<dbReference type="SUPFAM" id="SSF53300">
    <property type="entry name" value="vWA-like"/>
    <property type="match status" value="1"/>
</dbReference>
<sequence length="780" mass="84004">MVLANFFGARGNNGDSGSTDKILKLSLAPEKQSTAPLIQIYPSTGEGDLEGVIIKVQPPREPEDQNLHHVPCDLVLSIDVSGSMETAAPAPSKPGEQDEEDAGLSVLDLVKHAARTILETLDSNDRLGIVTFSRQSQVLQPLIHVTAENKAETIKKIEGMQPLNITNLWHGIRDGLNLFKEGDDAGSTGRVPALLVLTDGLPNHMCPAQGYVRKLRSMEPLPSTIHTFGFGYSLESGLLKSIAEVGGGNYSFIPDAGMIGTVFVHAVANLQSTFANNAKLRLTYPSYLKLEETTGEAIDKQEPVELEGDVPEPLTSLTILLNNLQYGQSRDIYLRYGSPIKPIIAETEDIPPPSVTAVLEYQHFTPTVHRVTAHRNPLVSLSPSLDPAETAYHISRAHLIAFLSTFYPLNSTLQHEPLEQLPSDLPQRLQSLAATLPATKYRTTHPGCRSLLTDLVGNNTTNGESPTPHPAIVLSDPSTWTGQIALALLKESYYHRWGAHYLPSLAGAHARQVCNSFKDAGSLQYGAHSPLFVACRDRLDAAFDALPAPEPSLARGGGGTNGGGVVSMSRYNNVGNGCFAGCMQVLLAGGKGRKVRVGRLRRGMVVETPRGGRRVVAVLKIPVRRAEMCLVAAAGDCKGGGLLVTKWHPISLRRGGPWVFPKDVALHSAWYTGSVYSVLLEKDDDPDAHAIFVGGMWGVTMGHGLTRGVHRGEGDVRAHQFYGDREKVKRALSRLPRNPGGLVLGGGLTRDPETGLVNGFGGMDIGEARTLVMAHRKGVI</sequence>
<organism evidence="2 3">
    <name type="scientific">Parathielavia appendiculata</name>
    <dbReference type="NCBI Taxonomy" id="2587402"/>
    <lineage>
        <taxon>Eukaryota</taxon>
        <taxon>Fungi</taxon>
        <taxon>Dikarya</taxon>
        <taxon>Ascomycota</taxon>
        <taxon>Pezizomycotina</taxon>
        <taxon>Sordariomycetes</taxon>
        <taxon>Sordariomycetidae</taxon>
        <taxon>Sordariales</taxon>
        <taxon>Chaetomiaceae</taxon>
        <taxon>Parathielavia</taxon>
    </lineage>
</organism>
<dbReference type="Pfam" id="PF13519">
    <property type="entry name" value="VWA_2"/>
    <property type="match status" value="1"/>
</dbReference>
<evidence type="ECO:0000259" key="1">
    <source>
        <dbReference type="PROSITE" id="PS50234"/>
    </source>
</evidence>
<dbReference type="Gene3D" id="3.40.50.410">
    <property type="entry name" value="von Willebrand factor, type A domain"/>
    <property type="match status" value="1"/>
</dbReference>
<keyword evidence="3" id="KW-1185">Reference proteome</keyword>
<dbReference type="EMBL" id="MU853224">
    <property type="protein sequence ID" value="KAK4126930.1"/>
    <property type="molecule type" value="Genomic_DNA"/>
</dbReference>
<feature type="domain" description="VWFA" evidence="1">
    <location>
        <begin position="73"/>
        <end position="267"/>
    </location>
</feature>
<dbReference type="SMART" id="SM00327">
    <property type="entry name" value="VWA"/>
    <property type="match status" value="1"/>
</dbReference>
<protein>
    <recommendedName>
        <fullName evidence="1">VWFA domain-containing protein</fullName>
    </recommendedName>
</protein>
<dbReference type="Pfam" id="PF14624">
    <property type="entry name" value="Vwaint"/>
    <property type="match status" value="1"/>
</dbReference>
<dbReference type="PANTHER" id="PTHR10579">
    <property type="entry name" value="CALCIUM-ACTIVATED CHLORIDE CHANNEL REGULATOR"/>
    <property type="match status" value="1"/>
</dbReference>
<dbReference type="PROSITE" id="PS50234">
    <property type="entry name" value="VWFA"/>
    <property type="match status" value="1"/>
</dbReference>
<dbReference type="InterPro" id="IPR002035">
    <property type="entry name" value="VWF_A"/>
</dbReference>
<dbReference type="InterPro" id="IPR039510">
    <property type="entry name" value="Vint_dom"/>
</dbReference>
<dbReference type="InterPro" id="IPR036465">
    <property type="entry name" value="vWFA_dom_sf"/>
</dbReference>
<comment type="caution">
    <text evidence="2">The sequence shown here is derived from an EMBL/GenBank/DDBJ whole genome shotgun (WGS) entry which is preliminary data.</text>
</comment>
<dbReference type="GeneID" id="87827123"/>
<dbReference type="Pfam" id="PF14623">
    <property type="entry name" value="Vint"/>
    <property type="match status" value="1"/>
</dbReference>
<dbReference type="RefSeq" id="XP_062650701.1">
    <property type="nucleotide sequence ID" value="XM_062790353.1"/>
</dbReference>
<gene>
    <name evidence="2" type="ORF">N657DRAFT_611088</name>
</gene>
<dbReference type="InterPro" id="IPR051266">
    <property type="entry name" value="CLCR"/>
</dbReference>
<proteinExistence type="predicted"/>
<dbReference type="Proteomes" id="UP001302602">
    <property type="component" value="Unassembled WGS sequence"/>
</dbReference>
<reference evidence="2" key="1">
    <citation type="journal article" date="2023" name="Mol. Phylogenet. Evol.">
        <title>Genome-scale phylogeny and comparative genomics of the fungal order Sordariales.</title>
        <authorList>
            <person name="Hensen N."/>
            <person name="Bonometti L."/>
            <person name="Westerberg I."/>
            <person name="Brannstrom I.O."/>
            <person name="Guillou S."/>
            <person name="Cros-Aarteil S."/>
            <person name="Calhoun S."/>
            <person name="Haridas S."/>
            <person name="Kuo A."/>
            <person name="Mondo S."/>
            <person name="Pangilinan J."/>
            <person name="Riley R."/>
            <person name="LaButti K."/>
            <person name="Andreopoulos B."/>
            <person name="Lipzen A."/>
            <person name="Chen C."/>
            <person name="Yan M."/>
            <person name="Daum C."/>
            <person name="Ng V."/>
            <person name="Clum A."/>
            <person name="Steindorff A."/>
            <person name="Ohm R.A."/>
            <person name="Martin F."/>
            <person name="Silar P."/>
            <person name="Natvig D.O."/>
            <person name="Lalanne C."/>
            <person name="Gautier V."/>
            <person name="Ament-Velasquez S.L."/>
            <person name="Kruys A."/>
            <person name="Hutchinson M.I."/>
            <person name="Powell A.J."/>
            <person name="Barry K."/>
            <person name="Miller A.N."/>
            <person name="Grigoriev I.V."/>
            <person name="Debuchy R."/>
            <person name="Gladieux P."/>
            <person name="Hiltunen Thoren M."/>
            <person name="Johannesson H."/>
        </authorList>
    </citation>
    <scope>NUCLEOTIDE SEQUENCE</scope>
    <source>
        <strain evidence="2">CBS 731.68</strain>
    </source>
</reference>
<evidence type="ECO:0000313" key="3">
    <source>
        <dbReference type="Proteomes" id="UP001302602"/>
    </source>
</evidence>
<reference evidence="2" key="2">
    <citation type="submission" date="2023-05" db="EMBL/GenBank/DDBJ databases">
        <authorList>
            <consortium name="Lawrence Berkeley National Laboratory"/>
            <person name="Steindorff A."/>
            <person name="Hensen N."/>
            <person name="Bonometti L."/>
            <person name="Westerberg I."/>
            <person name="Brannstrom I.O."/>
            <person name="Guillou S."/>
            <person name="Cros-Aarteil S."/>
            <person name="Calhoun S."/>
            <person name="Haridas S."/>
            <person name="Kuo A."/>
            <person name="Mondo S."/>
            <person name="Pangilinan J."/>
            <person name="Riley R."/>
            <person name="Labutti K."/>
            <person name="Andreopoulos B."/>
            <person name="Lipzen A."/>
            <person name="Chen C."/>
            <person name="Yanf M."/>
            <person name="Daum C."/>
            <person name="Ng V."/>
            <person name="Clum A."/>
            <person name="Ohm R."/>
            <person name="Martin F."/>
            <person name="Silar P."/>
            <person name="Natvig D."/>
            <person name="Lalanne C."/>
            <person name="Gautier V."/>
            <person name="Ament-Velasquez S.L."/>
            <person name="Kruys A."/>
            <person name="Hutchinson M.I."/>
            <person name="Powell A.J."/>
            <person name="Barry K."/>
            <person name="Miller A.N."/>
            <person name="Grigoriev I.V."/>
            <person name="Debuchy R."/>
            <person name="Gladieux P."/>
            <person name="Thoren M.H."/>
            <person name="Johannesson H."/>
        </authorList>
    </citation>
    <scope>NUCLEOTIDE SEQUENCE</scope>
    <source>
        <strain evidence="2">CBS 731.68</strain>
    </source>
</reference>
<dbReference type="AlphaFoldDB" id="A0AAN6U5Q9"/>
<dbReference type="InterPro" id="IPR032838">
    <property type="entry name" value="Vwaint_dom"/>
</dbReference>